<feature type="transmembrane region" description="Helical" evidence="2">
    <location>
        <begin position="63"/>
        <end position="85"/>
    </location>
</feature>
<feature type="transmembrane region" description="Helical" evidence="2">
    <location>
        <begin position="218"/>
        <end position="240"/>
    </location>
</feature>
<feature type="transmembrane region" description="Helical" evidence="2">
    <location>
        <begin position="127"/>
        <end position="156"/>
    </location>
</feature>
<reference evidence="4" key="1">
    <citation type="journal article" date="2019" name="Int. J. Syst. Evol. Microbiol.">
        <title>The Global Catalogue of Microorganisms (GCM) 10K type strain sequencing project: providing services to taxonomists for standard genome sequencing and annotation.</title>
        <authorList>
            <consortium name="The Broad Institute Genomics Platform"/>
            <consortium name="The Broad Institute Genome Sequencing Center for Infectious Disease"/>
            <person name="Wu L."/>
            <person name="Ma J."/>
        </authorList>
    </citation>
    <scope>NUCLEOTIDE SEQUENCE [LARGE SCALE GENOMIC DNA]</scope>
    <source>
        <strain evidence="4">NBRC 113072</strain>
    </source>
</reference>
<proteinExistence type="predicted"/>
<dbReference type="EMBL" id="BSUO01000001">
    <property type="protein sequence ID" value="GMA39423.1"/>
    <property type="molecule type" value="Genomic_DNA"/>
</dbReference>
<keyword evidence="4" id="KW-1185">Reference proteome</keyword>
<accession>A0ABQ6IRV8</accession>
<sequence length="312" mass="32103">MSRTDITPISRPTPDVPSAPAAPPTGAVSSSAAAASNAPGHAHLPRADRLRRRGTPGDTAPEWPGTLVLVLVSLVGLMAFFWPFFATSALIAEHASLAPWLFAALMALLGVSLLAEQGNGRLDAKTVAVLGALAALGGALRVLGAGTAGLEPVFFLVVVAGRVLGRRLAFLGGCLILLTGAFLTGAVGPWTPFQMIATGWVALGAALLPGLRGRWEVLALAVYGAIAALLYGAVMNLWFWPFMGAAAPPGAGFVPGDTATNLTHYAAFYLATSLVWDAPRAVLTAALVGIAGRPLLATLRRATRRARFEGAS</sequence>
<feature type="transmembrane region" description="Helical" evidence="2">
    <location>
        <begin position="193"/>
        <end position="211"/>
    </location>
</feature>
<organism evidence="3 4">
    <name type="scientific">Mobilicoccus caccae</name>
    <dbReference type="NCBI Taxonomy" id="1859295"/>
    <lineage>
        <taxon>Bacteria</taxon>
        <taxon>Bacillati</taxon>
        <taxon>Actinomycetota</taxon>
        <taxon>Actinomycetes</taxon>
        <taxon>Micrococcales</taxon>
        <taxon>Dermatophilaceae</taxon>
        <taxon>Mobilicoccus</taxon>
    </lineage>
</organism>
<feature type="transmembrane region" description="Helical" evidence="2">
    <location>
        <begin position="281"/>
        <end position="299"/>
    </location>
</feature>
<name>A0ABQ6IRV8_9MICO</name>
<feature type="compositionally biased region" description="Pro residues" evidence="1">
    <location>
        <begin position="14"/>
        <end position="23"/>
    </location>
</feature>
<evidence type="ECO:0000256" key="1">
    <source>
        <dbReference type="SAM" id="MobiDB-lite"/>
    </source>
</evidence>
<keyword evidence="2" id="KW-0472">Membrane</keyword>
<evidence type="ECO:0000313" key="4">
    <source>
        <dbReference type="Proteomes" id="UP001157126"/>
    </source>
</evidence>
<evidence type="ECO:0000256" key="2">
    <source>
        <dbReference type="SAM" id="Phobius"/>
    </source>
</evidence>
<comment type="caution">
    <text evidence="3">The sequence shown here is derived from an EMBL/GenBank/DDBJ whole genome shotgun (WGS) entry which is preliminary data.</text>
</comment>
<gene>
    <name evidence="3" type="ORF">GCM10025883_14680</name>
</gene>
<evidence type="ECO:0000313" key="3">
    <source>
        <dbReference type="EMBL" id="GMA39423.1"/>
    </source>
</evidence>
<dbReference type="Gene3D" id="1.10.1760.20">
    <property type="match status" value="1"/>
</dbReference>
<feature type="region of interest" description="Disordered" evidence="1">
    <location>
        <begin position="1"/>
        <end position="58"/>
    </location>
</feature>
<protein>
    <submittedName>
        <fullName evidence="3">ABC transporter permease</fullName>
    </submittedName>
</protein>
<feature type="transmembrane region" description="Helical" evidence="2">
    <location>
        <begin position="97"/>
        <end position="115"/>
    </location>
</feature>
<keyword evidence="2" id="KW-1133">Transmembrane helix</keyword>
<keyword evidence="2" id="KW-0812">Transmembrane</keyword>
<feature type="compositionally biased region" description="Low complexity" evidence="1">
    <location>
        <begin position="24"/>
        <end position="39"/>
    </location>
</feature>
<dbReference type="RefSeq" id="WP_284303338.1">
    <property type="nucleotide sequence ID" value="NZ_BSUO01000001.1"/>
</dbReference>
<dbReference type="Proteomes" id="UP001157126">
    <property type="component" value="Unassembled WGS sequence"/>
</dbReference>
<feature type="transmembrane region" description="Helical" evidence="2">
    <location>
        <begin position="168"/>
        <end position="187"/>
    </location>
</feature>